<dbReference type="RefSeq" id="WP_379962456.1">
    <property type="nucleotide sequence ID" value="NZ_JBHSGS010000010.1"/>
</dbReference>
<organism evidence="4 5">
    <name type="scientific">Enterococcus lemanii</name>
    <dbReference type="NCBI Taxonomy" id="1159752"/>
    <lineage>
        <taxon>Bacteria</taxon>
        <taxon>Bacillati</taxon>
        <taxon>Bacillota</taxon>
        <taxon>Bacilli</taxon>
        <taxon>Lactobacillales</taxon>
        <taxon>Enterococcaceae</taxon>
        <taxon>Enterococcus</taxon>
    </lineage>
</organism>
<evidence type="ECO:0000313" key="4">
    <source>
        <dbReference type="EMBL" id="MFC4718521.1"/>
    </source>
</evidence>
<name>A0ABV9MRA3_9ENTE</name>
<dbReference type="SUPFAM" id="SSF53098">
    <property type="entry name" value="Ribonuclease H-like"/>
    <property type="match status" value="1"/>
</dbReference>
<feature type="region of interest" description="Disordered" evidence="2">
    <location>
        <begin position="163"/>
        <end position="185"/>
    </location>
</feature>
<dbReference type="PANTHER" id="PTHR10948:SF23">
    <property type="entry name" value="TRANSPOSASE INSI FOR INSERTION SEQUENCE ELEMENT IS30A-RELATED"/>
    <property type="match status" value="1"/>
</dbReference>
<keyword evidence="5" id="KW-1185">Reference proteome</keyword>
<reference evidence="5" key="1">
    <citation type="journal article" date="2019" name="Int. J. Syst. Evol. Microbiol.">
        <title>The Global Catalogue of Microorganisms (GCM) 10K type strain sequencing project: providing services to taxonomists for standard genome sequencing and annotation.</title>
        <authorList>
            <consortium name="The Broad Institute Genomics Platform"/>
            <consortium name="The Broad Institute Genome Sequencing Center for Infectious Disease"/>
            <person name="Wu L."/>
            <person name="Ma J."/>
        </authorList>
    </citation>
    <scope>NUCLEOTIDE SEQUENCE [LARGE SCALE GENOMIC DNA]</scope>
    <source>
        <strain evidence="5">CGMCC 1.19032</strain>
    </source>
</reference>
<dbReference type="PANTHER" id="PTHR10948">
    <property type="entry name" value="TRANSPOSASE"/>
    <property type="match status" value="1"/>
</dbReference>
<keyword evidence="1" id="KW-0233">DNA recombination</keyword>
<evidence type="ECO:0000256" key="1">
    <source>
        <dbReference type="ARBA" id="ARBA00023172"/>
    </source>
</evidence>
<feature type="domain" description="Integrase catalytic" evidence="3">
    <location>
        <begin position="184"/>
        <end position="349"/>
    </location>
</feature>
<evidence type="ECO:0000313" key="5">
    <source>
        <dbReference type="Proteomes" id="UP001595969"/>
    </source>
</evidence>
<comment type="caution">
    <text evidence="4">The sequence shown here is derived from an EMBL/GenBank/DDBJ whole genome shotgun (WGS) entry which is preliminary data.</text>
</comment>
<evidence type="ECO:0000256" key="2">
    <source>
        <dbReference type="SAM" id="MobiDB-lite"/>
    </source>
</evidence>
<dbReference type="InterPro" id="IPR025246">
    <property type="entry name" value="IS30-like_HTH"/>
</dbReference>
<dbReference type="InterPro" id="IPR036397">
    <property type="entry name" value="RNaseH_sf"/>
</dbReference>
<dbReference type="NCBIfam" id="NF033563">
    <property type="entry name" value="transpos_IS30"/>
    <property type="match status" value="1"/>
</dbReference>
<dbReference type="Pfam" id="PF13936">
    <property type="entry name" value="HTH_38"/>
    <property type="match status" value="1"/>
</dbReference>
<dbReference type="InterPro" id="IPR053392">
    <property type="entry name" value="Transposase_IS30-like"/>
</dbReference>
<feature type="compositionally biased region" description="Basic residues" evidence="2">
    <location>
        <begin position="163"/>
        <end position="176"/>
    </location>
</feature>
<dbReference type="Proteomes" id="UP001595969">
    <property type="component" value="Unassembled WGS sequence"/>
</dbReference>
<sequence>MTKDNFTTKKREYKHLSDVQRGKLEEMARLGTYTQKEMGLRLGVNQSTISRELRRGRTRQMDYKHQYYDCYIGDSGARVYKENRLHSKSKGIEKYSARFFDELVAALKVKKIKRIFSVDTFVHFYKKNHPAERVPCTRTVYKIIDSGDLPLRNIDLPMKTRMRPRKLTPSKPKGKNTKNLGRSIEQRPEEVLTRESFGHWELDLVIRKKTKGEPVIITMVERKTRMLLTKKVWSKSAEAIQKHVLQMIQKQGTSQFESITTDNGPEFSSLSLLESTLEAIQIFFAHAYASWEKGSNERHNRILREFLPKGQSFRNLTYNQLSKITNAINLRPRKILNYDSPTEALSKEFNRIKVA</sequence>
<dbReference type="Gene3D" id="3.30.420.10">
    <property type="entry name" value="Ribonuclease H-like superfamily/Ribonuclease H"/>
    <property type="match status" value="1"/>
</dbReference>
<dbReference type="InterPro" id="IPR012337">
    <property type="entry name" value="RNaseH-like_sf"/>
</dbReference>
<protein>
    <submittedName>
        <fullName evidence="4">IS30 family transposase</fullName>
    </submittedName>
</protein>
<accession>A0ABV9MRA3</accession>
<dbReference type="Pfam" id="PF00665">
    <property type="entry name" value="rve"/>
    <property type="match status" value="1"/>
</dbReference>
<dbReference type="InterPro" id="IPR001584">
    <property type="entry name" value="Integrase_cat-core"/>
</dbReference>
<dbReference type="PROSITE" id="PS50994">
    <property type="entry name" value="INTEGRASE"/>
    <property type="match status" value="1"/>
</dbReference>
<gene>
    <name evidence="4" type="ORF">ACFO5I_02010</name>
</gene>
<evidence type="ECO:0000259" key="3">
    <source>
        <dbReference type="PROSITE" id="PS50994"/>
    </source>
</evidence>
<proteinExistence type="predicted"/>
<dbReference type="EMBL" id="JBHSGS010000010">
    <property type="protein sequence ID" value="MFC4718521.1"/>
    <property type="molecule type" value="Genomic_DNA"/>
</dbReference>
<dbReference type="InterPro" id="IPR051917">
    <property type="entry name" value="Transposase-Integrase"/>
</dbReference>